<keyword evidence="4" id="KW-0175">Coiled coil</keyword>
<dbReference type="InterPro" id="IPR058626">
    <property type="entry name" value="MdtA-like_b-barrel"/>
</dbReference>
<dbReference type="InterPro" id="IPR006143">
    <property type="entry name" value="RND_pump_MFP"/>
</dbReference>
<sequence>MTLNRSIRLFAAGAAFLVFAGQPVLAQAPGGATPPPPQVSVTVVEPHDVPVTYEYAARISAYRDVQVRARVGGILLHRNFIEGTEVKAGDVLFEIDPAPYQAELEKAQAQVAQAEAQYQQSIRDAERAEQLVQQKVQSTAVRDSAFATRDLNKASVAAAKAQLRTAELNLSYTKVTAPISGITSLEQVNEGSLIGTDASSSLLTSITQLDPVYVNFSFTDTEAAEIDRLRAERGATGEDADRLKIKVLFGDGQAYDHEGTIDFTSSSLDTETGTLGARAVVENPKRRLIPGQFVRAVILGIQVKDAITIPKAALLQGPQTQFVYVVNKDNIVEVRPITVARELSDAWLVSEGLNAGDRVISEGLIKAAPPGKPVNPVDAATEAGNSTSPDKAGAEAGKEQAAGKQ</sequence>
<dbReference type="SUPFAM" id="SSF111369">
    <property type="entry name" value="HlyD-like secretion proteins"/>
    <property type="match status" value="1"/>
</dbReference>
<feature type="domain" description="Multidrug resistance protein MdtA-like C-terminal permuted SH3" evidence="9">
    <location>
        <begin position="305"/>
        <end position="364"/>
    </location>
</feature>
<evidence type="ECO:0000313" key="11">
    <source>
        <dbReference type="Proteomes" id="UP000016842"/>
    </source>
</evidence>
<evidence type="ECO:0000256" key="3">
    <source>
        <dbReference type="ARBA" id="ARBA00022764"/>
    </source>
</evidence>
<dbReference type="EMBL" id="ASXJ01000156">
    <property type="protein sequence ID" value="ERM01536.1"/>
    <property type="molecule type" value="Genomic_DNA"/>
</dbReference>
<feature type="domain" description="Multidrug resistance protein MdtA-like barrel-sandwich hybrid" evidence="7">
    <location>
        <begin position="63"/>
        <end position="204"/>
    </location>
</feature>
<evidence type="ECO:0000259" key="9">
    <source>
        <dbReference type="Pfam" id="PF25967"/>
    </source>
</evidence>
<feature type="signal peptide" evidence="6">
    <location>
        <begin position="1"/>
        <end position="26"/>
    </location>
</feature>
<comment type="similarity">
    <text evidence="2">Belongs to the membrane fusion protein (MFP) (TC 8.A.1) family.</text>
</comment>
<keyword evidence="6" id="KW-0732">Signal</keyword>
<dbReference type="AlphaFoldDB" id="U4VFI8"/>
<dbReference type="NCBIfam" id="TIGR01730">
    <property type="entry name" value="RND_mfp"/>
    <property type="match status" value="1"/>
</dbReference>
<gene>
    <name evidence="10" type="ORF">Q644_21040</name>
</gene>
<evidence type="ECO:0000256" key="4">
    <source>
        <dbReference type="SAM" id="Coils"/>
    </source>
</evidence>
<evidence type="ECO:0000256" key="6">
    <source>
        <dbReference type="SAM" id="SignalP"/>
    </source>
</evidence>
<dbReference type="Pfam" id="PF25967">
    <property type="entry name" value="RND-MFP_C"/>
    <property type="match status" value="1"/>
</dbReference>
<comment type="caution">
    <text evidence="10">The sequence shown here is derived from an EMBL/GenBank/DDBJ whole genome shotgun (WGS) entry which is preliminary data.</text>
</comment>
<feature type="chain" id="PRO_5004656920" evidence="6">
    <location>
        <begin position="27"/>
        <end position="405"/>
    </location>
</feature>
<organism evidence="10 11">
    <name type="scientific">Brucella intermedia 229E</name>
    <dbReference type="NCBI Taxonomy" id="1337887"/>
    <lineage>
        <taxon>Bacteria</taxon>
        <taxon>Pseudomonadati</taxon>
        <taxon>Pseudomonadota</taxon>
        <taxon>Alphaproteobacteria</taxon>
        <taxon>Hyphomicrobiales</taxon>
        <taxon>Brucellaceae</taxon>
        <taxon>Brucella/Ochrobactrum group</taxon>
        <taxon>Brucella</taxon>
    </lineage>
</organism>
<reference evidence="10 11" key="1">
    <citation type="journal article" date="2014" name="FEMS Microbiol. Lett.">
        <title>Genome sequencing analysis reveals virulence-related gene content of Ochrobactrum intermedium strain 229E, a urease-positive strain isolated from the human gastric niche.</title>
        <authorList>
            <person name="Kulkarni G.J."/>
            <person name="Shetty S."/>
            <person name="Dharne M.S."/>
            <person name="Shouche Y.S."/>
        </authorList>
    </citation>
    <scope>NUCLEOTIDE SEQUENCE [LARGE SCALE GENOMIC DNA]</scope>
    <source>
        <strain evidence="10 11">229E</strain>
    </source>
</reference>
<dbReference type="PATRIC" id="fig|1337887.3.peg.2920"/>
<dbReference type="Gene3D" id="2.40.50.100">
    <property type="match status" value="1"/>
</dbReference>
<dbReference type="InterPro" id="IPR058627">
    <property type="entry name" value="MdtA-like_C"/>
</dbReference>
<dbReference type="Gene3D" id="1.10.287.470">
    <property type="entry name" value="Helix hairpin bin"/>
    <property type="match status" value="1"/>
</dbReference>
<accession>U4VFI8</accession>
<dbReference type="GO" id="GO:0042597">
    <property type="term" value="C:periplasmic space"/>
    <property type="evidence" value="ECO:0007669"/>
    <property type="project" value="UniProtKB-SubCell"/>
</dbReference>
<evidence type="ECO:0000256" key="5">
    <source>
        <dbReference type="SAM" id="MobiDB-lite"/>
    </source>
</evidence>
<evidence type="ECO:0000256" key="1">
    <source>
        <dbReference type="ARBA" id="ARBA00004418"/>
    </source>
</evidence>
<evidence type="ECO:0000259" key="7">
    <source>
        <dbReference type="Pfam" id="PF25917"/>
    </source>
</evidence>
<dbReference type="GO" id="GO:0022857">
    <property type="term" value="F:transmembrane transporter activity"/>
    <property type="evidence" value="ECO:0007669"/>
    <property type="project" value="InterPro"/>
</dbReference>
<protein>
    <submittedName>
        <fullName evidence="10">Hemolysin D</fullName>
    </submittedName>
</protein>
<dbReference type="Gene3D" id="2.40.420.20">
    <property type="match status" value="1"/>
</dbReference>
<comment type="subcellular location">
    <subcellularLocation>
        <location evidence="1">Periplasm</location>
    </subcellularLocation>
</comment>
<name>U4VFI8_9HYPH</name>
<dbReference type="GO" id="GO:0005886">
    <property type="term" value="C:plasma membrane"/>
    <property type="evidence" value="ECO:0007669"/>
    <property type="project" value="TreeGrafter"/>
</dbReference>
<dbReference type="GO" id="GO:0046677">
    <property type="term" value="P:response to antibiotic"/>
    <property type="evidence" value="ECO:0007669"/>
    <property type="project" value="TreeGrafter"/>
</dbReference>
<keyword evidence="3" id="KW-0574">Periplasm</keyword>
<dbReference type="FunFam" id="2.40.420.20:FF:000001">
    <property type="entry name" value="Efflux RND transporter periplasmic adaptor subunit"/>
    <property type="match status" value="1"/>
</dbReference>
<dbReference type="Pfam" id="PF25944">
    <property type="entry name" value="Beta-barrel_RND"/>
    <property type="match status" value="1"/>
</dbReference>
<feature type="domain" description="Multidrug resistance protein MdtA-like beta-barrel" evidence="8">
    <location>
        <begin position="211"/>
        <end position="298"/>
    </location>
</feature>
<dbReference type="Proteomes" id="UP000016842">
    <property type="component" value="Unassembled WGS sequence"/>
</dbReference>
<feature type="region of interest" description="Disordered" evidence="5">
    <location>
        <begin position="366"/>
        <end position="405"/>
    </location>
</feature>
<proteinExistence type="inferred from homology"/>
<evidence type="ECO:0000256" key="2">
    <source>
        <dbReference type="ARBA" id="ARBA00009477"/>
    </source>
</evidence>
<dbReference type="Gene3D" id="2.40.30.170">
    <property type="match status" value="1"/>
</dbReference>
<evidence type="ECO:0000313" key="10">
    <source>
        <dbReference type="EMBL" id="ERM01536.1"/>
    </source>
</evidence>
<dbReference type="Pfam" id="PF25917">
    <property type="entry name" value="BSH_RND"/>
    <property type="match status" value="1"/>
</dbReference>
<evidence type="ECO:0000259" key="8">
    <source>
        <dbReference type="Pfam" id="PF25944"/>
    </source>
</evidence>
<feature type="coiled-coil region" evidence="4">
    <location>
        <begin position="104"/>
        <end position="131"/>
    </location>
</feature>
<dbReference type="InterPro" id="IPR058625">
    <property type="entry name" value="MdtA-like_BSH"/>
</dbReference>
<dbReference type="PANTHER" id="PTHR30158">
    <property type="entry name" value="ACRA/E-RELATED COMPONENT OF DRUG EFFLUX TRANSPORTER"/>
    <property type="match status" value="1"/>
</dbReference>